<accession>A0A9X2ZLU7</accession>
<organism evidence="2 3">
    <name type="scientific">Salinibacter ruber</name>
    <dbReference type="NCBI Taxonomy" id="146919"/>
    <lineage>
        <taxon>Bacteria</taxon>
        <taxon>Pseudomonadati</taxon>
        <taxon>Rhodothermota</taxon>
        <taxon>Rhodothermia</taxon>
        <taxon>Rhodothermales</taxon>
        <taxon>Salinibacteraceae</taxon>
        <taxon>Salinibacter</taxon>
    </lineage>
</organism>
<feature type="region of interest" description="Disordered" evidence="1">
    <location>
        <begin position="147"/>
        <end position="201"/>
    </location>
</feature>
<comment type="caution">
    <text evidence="2">The sequence shown here is derived from an EMBL/GenBank/DDBJ whole genome shotgun (WGS) entry which is preliminary data.</text>
</comment>
<feature type="compositionally biased region" description="Basic residues" evidence="1">
    <location>
        <begin position="147"/>
        <end position="159"/>
    </location>
</feature>
<dbReference type="AlphaFoldDB" id="A0A9X2ZLU7"/>
<name>A0A9X2ZLU7_9BACT</name>
<evidence type="ECO:0000256" key="1">
    <source>
        <dbReference type="SAM" id="MobiDB-lite"/>
    </source>
</evidence>
<protein>
    <submittedName>
        <fullName evidence="2">Uncharacterized protein</fullName>
    </submittedName>
</protein>
<gene>
    <name evidence="2" type="ORF">GGP82_002681</name>
</gene>
<sequence>MCPPLLARRTGSWRKTGWWKRTGWRQKSWPSRQVVHLRSSHRFQSRLLPPACFPRADRDSGSGNALLTTWNVCVGTCASGRVRQDACVGGEKHFLTARRAGSSMQALSYLRGPEALPAVFVVARLGAVSLRHTRTQQKRCVLRAHRSRRLGKSGMRKKAAARETRRPGNQTPGKPDARETRRLWRRALEEVGTQGDMHSGR</sequence>
<evidence type="ECO:0000313" key="2">
    <source>
        <dbReference type="EMBL" id="MCS3866110.1"/>
    </source>
</evidence>
<dbReference type="EMBL" id="JANTYZ010000009">
    <property type="protein sequence ID" value="MCS3866110.1"/>
    <property type="molecule type" value="Genomic_DNA"/>
</dbReference>
<proteinExistence type="predicted"/>
<evidence type="ECO:0000313" key="3">
    <source>
        <dbReference type="Proteomes" id="UP001155034"/>
    </source>
</evidence>
<dbReference type="Proteomes" id="UP001155034">
    <property type="component" value="Unassembled WGS sequence"/>
</dbReference>
<reference evidence="2" key="1">
    <citation type="submission" date="2022-08" db="EMBL/GenBank/DDBJ databases">
        <title>Genomic Encyclopedia of Type Strains, Phase V (KMG-V): Genome sequencing to study the core and pangenomes of soil and plant-associated prokaryotes.</title>
        <authorList>
            <person name="Whitman W."/>
        </authorList>
    </citation>
    <scope>NUCLEOTIDE SEQUENCE</scope>
    <source>
        <strain evidence="2">SP2016B</strain>
    </source>
</reference>
<feature type="compositionally biased region" description="Basic and acidic residues" evidence="1">
    <location>
        <begin position="175"/>
        <end position="189"/>
    </location>
</feature>